<reference evidence="6" key="1">
    <citation type="submission" date="2014-09" db="EMBL/GenBank/DDBJ databases">
        <authorList>
            <person name="Gomez-Valero L."/>
        </authorList>
    </citation>
    <scope>NUCLEOTIDE SEQUENCE [LARGE SCALE GENOMIC DNA]</scope>
    <source>
        <strain evidence="6">ATCC35250</strain>
    </source>
</reference>
<dbReference type="CDD" id="cd00616">
    <property type="entry name" value="AHBA_syn"/>
    <property type="match status" value="1"/>
</dbReference>
<dbReference type="OrthoDB" id="9804264at2"/>
<name>A0A0A8UNA7_LEGHA</name>
<dbReference type="STRING" id="449.LHA_1163"/>
<dbReference type="InterPro" id="IPR000653">
    <property type="entry name" value="DegT/StrS_aminotransferase"/>
</dbReference>
<evidence type="ECO:0000313" key="6">
    <source>
        <dbReference type="Proteomes" id="UP000032803"/>
    </source>
</evidence>
<dbReference type="Proteomes" id="UP000032803">
    <property type="component" value="Chromosome I"/>
</dbReference>
<proteinExistence type="inferred from homology"/>
<keyword evidence="1 3" id="KW-0663">Pyridoxal phosphate</keyword>
<dbReference type="NCBIfam" id="TIGR04181">
    <property type="entry name" value="NHT_00031"/>
    <property type="match status" value="1"/>
</dbReference>
<dbReference type="PATRIC" id="fig|449.7.peg.3175"/>
<dbReference type="RefSeq" id="WP_045105627.1">
    <property type="nucleotide sequence ID" value="NZ_LN681225.1"/>
</dbReference>
<dbReference type="PIRSF" id="PIRSF000390">
    <property type="entry name" value="PLP_StrS"/>
    <property type="match status" value="1"/>
</dbReference>
<dbReference type="KEGG" id="lha:LHA_1163"/>
<accession>A0A0A8UNA7</accession>
<evidence type="ECO:0000313" key="5">
    <source>
        <dbReference type="EMBL" id="CEK10218.1"/>
    </source>
</evidence>
<dbReference type="GO" id="GO:0000271">
    <property type="term" value="P:polysaccharide biosynthetic process"/>
    <property type="evidence" value="ECO:0007669"/>
    <property type="project" value="TreeGrafter"/>
</dbReference>
<dbReference type="GO" id="GO:0030170">
    <property type="term" value="F:pyridoxal phosphate binding"/>
    <property type="evidence" value="ECO:0007669"/>
    <property type="project" value="TreeGrafter"/>
</dbReference>
<organism evidence="5 6">
    <name type="scientific">Legionella hackeliae</name>
    <dbReference type="NCBI Taxonomy" id="449"/>
    <lineage>
        <taxon>Bacteria</taxon>
        <taxon>Pseudomonadati</taxon>
        <taxon>Pseudomonadota</taxon>
        <taxon>Gammaproteobacteria</taxon>
        <taxon>Legionellales</taxon>
        <taxon>Legionellaceae</taxon>
        <taxon>Legionella</taxon>
    </lineage>
</organism>
<dbReference type="HOGENOM" id="CLU_033332_2_1_6"/>
<feature type="modified residue" description="N6-(pyridoxal phosphate)lysine" evidence="3">
    <location>
        <position position="215"/>
    </location>
</feature>
<dbReference type="Gene3D" id="3.40.640.10">
    <property type="entry name" value="Type I PLP-dependent aspartate aminotransferase-like (Major domain)"/>
    <property type="match status" value="1"/>
</dbReference>
<dbReference type="InterPro" id="IPR026385">
    <property type="entry name" value="LegC-like"/>
</dbReference>
<gene>
    <name evidence="5" type="ORF">LHA_1163</name>
</gene>
<dbReference type="InterPro" id="IPR015421">
    <property type="entry name" value="PyrdxlP-dep_Trfase_major"/>
</dbReference>
<dbReference type="AlphaFoldDB" id="A0A0A8UNA7"/>
<dbReference type="PANTHER" id="PTHR30244:SF30">
    <property type="entry name" value="BLR5990 PROTEIN"/>
    <property type="match status" value="1"/>
</dbReference>
<dbReference type="Pfam" id="PF01041">
    <property type="entry name" value="DegT_DnrJ_EryC1"/>
    <property type="match status" value="1"/>
</dbReference>
<evidence type="ECO:0000256" key="2">
    <source>
        <dbReference type="PIRSR" id="PIRSR000390-1"/>
    </source>
</evidence>
<comment type="similarity">
    <text evidence="4">Belongs to the DegT/DnrJ/EryC1 family.</text>
</comment>
<keyword evidence="5" id="KW-0808">Transferase</keyword>
<keyword evidence="6" id="KW-1185">Reference proteome</keyword>
<dbReference type="EMBL" id="LN681225">
    <property type="protein sequence ID" value="CEK10218.1"/>
    <property type="molecule type" value="Genomic_DNA"/>
</dbReference>
<dbReference type="Gene3D" id="3.90.1150.10">
    <property type="entry name" value="Aspartate Aminotransferase, domain 1"/>
    <property type="match status" value="1"/>
</dbReference>
<evidence type="ECO:0000256" key="3">
    <source>
        <dbReference type="PIRSR" id="PIRSR000390-2"/>
    </source>
</evidence>
<evidence type="ECO:0000256" key="1">
    <source>
        <dbReference type="ARBA" id="ARBA00022898"/>
    </source>
</evidence>
<evidence type="ECO:0000256" key="4">
    <source>
        <dbReference type="RuleBase" id="RU004508"/>
    </source>
</evidence>
<protein>
    <submittedName>
        <fullName evidence="5">Putative aminotransferase</fullName>
    </submittedName>
</protein>
<dbReference type="PANTHER" id="PTHR30244">
    <property type="entry name" value="TRANSAMINASE"/>
    <property type="match status" value="1"/>
</dbReference>
<dbReference type="InterPro" id="IPR015422">
    <property type="entry name" value="PyrdxlP-dep_Trfase_small"/>
</dbReference>
<dbReference type="InterPro" id="IPR015424">
    <property type="entry name" value="PyrdxlP-dep_Trfase"/>
</dbReference>
<dbReference type="GO" id="GO:0008483">
    <property type="term" value="F:transaminase activity"/>
    <property type="evidence" value="ECO:0007669"/>
    <property type="project" value="UniProtKB-KW"/>
</dbReference>
<feature type="active site" description="Proton acceptor" evidence="2">
    <location>
        <position position="215"/>
    </location>
</feature>
<dbReference type="SUPFAM" id="SSF53383">
    <property type="entry name" value="PLP-dependent transferases"/>
    <property type="match status" value="1"/>
</dbReference>
<keyword evidence="5" id="KW-0032">Aminotransferase</keyword>
<sequence length="386" mass="43688">MFKPIIEFIREQYQTNEVIPLHAPIFAANERQYLLDAIDSTFVSSIGAYVDQFELQMSEYTKSPNAVVTVNGTSALHIALKLAGVDFSDYVITQPLTFVATCNAILYCQAEPLFIDVDKETLGLSPDALNTWLEEHAFIDDSGLCRYKQNQRIIRACVPMHTFGHPVKIQELLKICQKWNLSLVEDAAESLGSFYKGQHTGTFGVAGILSFNGNKIITSGGGGMILTNKILGKHAKHLTTTAKQPHPFEYYHDELGYNYRMPNINAALGCAQLEQLEHFIEDKRALAQEYENLFANSAWKFVKEPTDCRSNYWLNAVICENELQRNALLTETNQAGVMTRPIWKLMNHLPMYSQMLMGSLENAEWLAERVVNLPSSVRFNRRKQHA</sequence>